<dbReference type="AlphaFoldDB" id="A0A3P7KK95"/>
<organism evidence="7 8">
    <name type="scientific">Strongylus vulgaris</name>
    <name type="common">Blood worm</name>
    <dbReference type="NCBI Taxonomy" id="40348"/>
    <lineage>
        <taxon>Eukaryota</taxon>
        <taxon>Metazoa</taxon>
        <taxon>Ecdysozoa</taxon>
        <taxon>Nematoda</taxon>
        <taxon>Chromadorea</taxon>
        <taxon>Rhabditida</taxon>
        <taxon>Rhabditina</taxon>
        <taxon>Rhabditomorpha</taxon>
        <taxon>Strongyloidea</taxon>
        <taxon>Strongylidae</taxon>
        <taxon>Strongylus</taxon>
    </lineage>
</organism>
<keyword evidence="3 5" id="KW-1133">Transmembrane helix</keyword>
<name>A0A3P7KK95_STRVU</name>
<keyword evidence="8" id="KW-1185">Reference proteome</keyword>
<dbReference type="GO" id="GO:0007031">
    <property type="term" value="P:peroxisome organization"/>
    <property type="evidence" value="ECO:0007669"/>
    <property type="project" value="TreeGrafter"/>
</dbReference>
<dbReference type="Pfam" id="PF06472">
    <property type="entry name" value="ABC_membrane_2"/>
    <property type="match status" value="1"/>
</dbReference>
<dbReference type="OrthoDB" id="422637at2759"/>
<dbReference type="EMBL" id="UYYB01008668">
    <property type="protein sequence ID" value="VDM68398.1"/>
    <property type="molecule type" value="Genomic_DNA"/>
</dbReference>
<feature type="non-terminal residue" evidence="7">
    <location>
        <position position="219"/>
    </location>
</feature>
<keyword evidence="1" id="KW-0813">Transport</keyword>
<dbReference type="PANTHER" id="PTHR11384">
    <property type="entry name" value="ATP-BINDING CASSETTE, SUB-FAMILY D MEMBER"/>
    <property type="match status" value="1"/>
</dbReference>
<reference evidence="7 8" key="1">
    <citation type="submission" date="2018-11" db="EMBL/GenBank/DDBJ databases">
        <authorList>
            <consortium name="Pathogen Informatics"/>
        </authorList>
    </citation>
    <scope>NUCLEOTIDE SEQUENCE [LARGE SCALE GENOMIC DNA]</scope>
</reference>
<dbReference type="Proteomes" id="UP000270094">
    <property type="component" value="Unassembled WGS sequence"/>
</dbReference>
<keyword evidence="4 5" id="KW-0472">Membrane</keyword>
<evidence type="ECO:0000256" key="3">
    <source>
        <dbReference type="ARBA" id="ARBA00022989"/>
    </source>
</evidence>
<dbReference type="GO" id="GO:0005324">
    <property type="term" value="F:long-chain fatty acid transmembrane transporter activity"/>
    <property type="evidence" value="ECO:0007669"/>
    <property type="project" value="TreeGrafter"/>
</dbReference>
<feature type="transmembrane region" description="Helical" evidence="5">
    <location>
        <begin position="136"/>
        <end position="157"/>
    </location>
</feature>
<evidence type="ECO:0000256" key="1">
    <source>
        <dbReference type="ARBA" id="ARBA00022448"/>
    </source>
</evidence>
<dbReference type="GO" id="GO:0006635">
    <property type="term" value="P:fatty acid beta-oxidation"/>
    <property type="evidence" value="ECO:0007669"/>
    <property type="project" value="TreeGrafter"/>
</dbReference>
<keyword evidence="2 5" id="KW-0812">Transmembrane</keyword>
<evidence type="ECO:0000256" key="5">
    <source>
        <dbReference type="SAM" id="Phobius"/>
    </source>
</evidence>
<dbReference type="GO" id="GO:0005778">
    <property type="term" value="C:peroxisomal membrane"/>
    <property type="evidence" value="ECO:0007669"/>
    <property type="project" value="TreeGrafter"/>
</dbReference>
<dbReference type="GO" id="GO:0140359">
    <property type="term" value="F:ABC-type transporter activity"/>
    <property type="evidence" value="ECO:0007669"/>
    <property type="project" value="InterPro"/>
</dbReference>
<evidence type="ECO:0000256" key="2">
    <source>
        <dbReference type="ARBA" id="ARBA00022692"/>
    </source>
</evidence>
<protein>
    <recommendedName>
        <fullName evidence="6">ABC transmembrane type-1 domain-containing protein</fullName>
    </recommendedName>
</protein>
<sequence length="219" mass="25428">MNAALYVTGAPKKLQYSSLRLIHHLSSLLNRRPFFSEFEVWGKAKPCAEVSKKALVTKHVQKSKDKVHVDGEFFRKLWRILKILVPRPFCGEVFYLLLVAVALISRTYADLYMINKSTRIEATIISRNQLQFIMDLVQYILALPAISVTNTILKFALSELKLRFRERLTKHLYGQYLKGFTFYKMSNLDNRIQNADQLLTQDVDKFCEGVVELYSNLTK</sequence>
<dbReference type="InterPro" id="IPR050835">
    <property type="entry name" value="ABC_transporter_sub-D"/>
</dbReference>
<evidence type="ECO:0000313" key="7">
    <source>
        <dbReference type="EMBL" id="VDM68398.1"/>
    </source>
</evidence>
<evidence type="ECO:0000313" key="8">
    <source>
        <dbReference type="Proteomes" id="UP000270094"/>
    </source>
</evidence>
<dbReference type="PANTHER" id="PTHR11384:SF62">
    <property type="entry name" value="ATP-BINDING CASSETTE SUB-FAMILY D MEMBER 3"/>
    <property type="match status" value="1"/>
</dbReference>
<dbReference type="GO" id="GO:0042760">
    <property type="term" value="P:very long-chain fatty acid catabolic process"/>
    <property type="evidence" value="ECO:0007669"/>
    <property type="project" value="TreeGrafter"/>
</dbReference>
<gene>
    <name evidence="7" type="ORF">SVUK_LOCUS3396</name>
</gene>
<evidence type="ECO:0000259" key="6">
    <source>
        <dbReference type="Pfam" id="PF06472"/>
    </source>
</evidence>
<proteinExistence type="predicted"/>
<feature type="transmembrane region" description="Helical" evidence="5">
    <location>
        <begin position="89"/>
        <end position="109"/>
    </location>
</feature>
<dbReference type="GO" id="GO:0005524">
    <property type="term" value="F:ATP binding"/>
    <property type="evidence" value="ECO:0007669"/>
    <property type="project" value="InterPro"/>
</dbReference>
<dbReference type="InterPro" id="IPR011527">
    <property type="entry name" value="ABC1_TM_dom"/>
</dbReference>
<feature type="domain" description="ABC transmembrane type-1" evidence="6">
    <location>
        <begin position="80"/>
        <end position="219"/>
    </location>
</feature>
<evidence type="ECO:0000256" key="4">
    <source>
        <dbReference type="ARBA" id="ARBA00023136"/>
    </source>
</evidence>
<accession>A0A3P7KK95</accession>
<dbReference type="GO" id="GO:0015910">
    <property type="term" value="P:long-chain fatty acid import into peroxisome"/>
    <property type="evidence" value="ECO:0007669"/>
    <property type="project" value="TreeGrafter"/>
</dbReference>